<organism evidence="6 7">
    <name type="scientific">Pseudonocardia cypriaca</name>
    <dbReference type="NCBI Taxonomy" id="882449"/>
    <lineage>
        <taxon>Bacteria</taxon>
        <taxon>Bacillati</taxon>
        <taxon>Actinomycetota</taxon>
        <taxon>Actinomycetes</taxon>
        <taxon>Pseudonocardiales</taxon>
        <taxon>Pseudonocardiaceae</taxon>
        <taxon>Pseudonocardia</taxon>
    </lineage>
</organism>
<dbReference type="PANTHER" id="PTHR30118">
    <property type="entry name" value="HTH-TYPE TRANSCRIPTIONAL REGULATOR LEUO-RELATED"/>
    <property type="match status" value="1"/>
</dbReference>
<dbReference type="Gene3D" id="3.40.190.10">
    <property type="entry name" value="Periplasmic binding protein-like II"/>
    <property type="match status" value="2"/>
</dbReference>
<dbReference type="InterPro" id="IPR000847">
    <property type="entry name" value="LysR_HTH_N"/>
</dbReference>
<keyword evidence="4" id="KW-0804">Transcription</keyword>
<dbReference type="PRINTS" id="PR00039">
    <property type="entry name" value="HTHLYSR"/>
</dbReference>
<dbReference type="PANTHER" id="PTHR30118:SF15">
    <property type="entry name" value="TRANSCRIPTIONAL REGULATORY PROTEIN"/>
    <property type="match status" value="1"/>
</dbReference>
<evidence type="ECO:0000256" key="3">
    <source>
        <dbReference type="ARBA" id="ARBA00023125"/>
    </source>
</evidence>
<comment type="caution">
    <text evidence="6">The sequence shown here is derived from an EMBL/GenBank/DDBJ whole genome shotgun (WGS) entry which is preliminary data.</text>
</comment>
<dbReference type="GO" id="GO:0003677">
    <property type="term" value="F:DNA binding"/>
    <property type="evidence" value="ECO:0007669"/>
    <property type="project" value="UniProtKB-KW"/>
</dbReference>
<dbReference type="AlphaFoldDB" id="A0A543GG90"/>
<dbReference type="PROSITE" id="PS50931">
    <property type="entry name" value="HTH_LYSR"/>
    <property type="match status" value="1"/>
</dbReference>
<dbReference type="Gene3D" id="1.10.10.10">
    <property type="entry name" value="Winged helix-like DNA-binding domain superfamily/Winged helix DNA-binding domain"/>
    <property type="match status" value="1"/>
</dbReference>
<evidence type="ECO:0000256" key="4">
    <source>
        <dbReference type="ARBA" id="ARBA00023163"/>
    </source>
</evidence>
<evidence type="ECO:0000313" key="7">
    <source>
        <dbReference type="Proteomes" id="UP000319818"/>
    </source>
</evidence>
<reference evidence="6 7" key="1">
    <citation type="submission" date="2019-06" db="EMBL/GenBank/DDBJ databases">
        <title>Sequencing the genomes of 1000 actinobacteria strains.</title>
        <authorList>
            <person name="Klenk H.-P."/>
        </authorList>
    </citation>
    <scope>NUCLEOTIDE SEQUENCE [LARGE SCALE GENOMIC DNA]</scope>
    <source>
        <strain evidence="6 7">DSM 45511</strain>
    </source>
</reference>
<dbReference type="SUPFAM" id="SSF53850">
    <property type="entry name" value="Periplasmic binding protein-like II"/>
    <property type="match status" value="1"/>
</dbReference>
<comment type="similarity">
    <text evidence="1">Belongs to the LysR transcriptional regulatory family.</text>
</comment>
<accession>A0A543GG90</accession>
<evidence type="ECO:0000313" key="6">
    <source>
        <dbReference type="EMBL" id="TQM45081.1"/>
    </source>
</evidence>
<dbReference type="InterPro" id="IPR036388">
    <property type="entry name" value="WH-like_DNA-bd_sf"/>
</dbReference>
<protein>
    <submittedName>
        <fullName evidence="6">LysR family transcriptional regulator</fullName>
    </submittedName>
</protein>
<dbReference type="Pfam" id="PF00126">
    <property type="entry name" value="HTH_1"/>
    <property type="match status" value="1"/>
</dbReference>
<evidence type="ECO:0000256" key="2">
    <source>
        <dbReference type="ARBA" id="ARBA00023015"/>
    </source>
</evidence>
<keyword evidence="3" id="KW-0238">DNA-binding</keyword>
<dbReference type="CDD" id="cd08417">
    <property type="entry name" value="PBP2_Nitroaromatics_like"/>
    <property type="match status" value="1"/>
</dbReference>
<dbReference type="EMBL" id="VFPH01000001">
    <property type="protein sequence ID" value="TQM45081.1"/>
    <property type="molecule type" value="Genomic_DNA"/>
</dbReference>
<keyword evidence="7" id="KW-1185">Reference proteome</keyword>
<sequence>MRRATSLANLDLNLLVILRELLRERNVTRAARQVGITQPAASAALARLRRHFGDELLERTRGGFVLTPLGAHLATQIETVCAGVERLFSTDAAFRPEDSEREFVVLVPDYVLAALGESLSRAMHEAAPRTRLHVKVVHESMPADLAEALRVIDGIVSVPMPRFQVAGIRGMEVFRDRWVCVVAADNPVGDRLELADLERLPWVVPHHPDGEYPPTSPLAPLFARLSARPRVAVRVDSYQATPYFVAGTDRVAVMQRRLALRLADRPDLRVLECPGDPPPIVETLWWHAKNDEDEAHTWFRSMVARAAEDGDGRHRPR</sequence>
<gene>
    <name evidence="6" type="ORF">FB388_2473</name>
</gene>
<evidence type="ECO:0000259" key="5">
    <source>
        <dbReference type="PROSITE" id="PS50931"/>
    </source>
</evidence>
<proteinExistence type="inferred from homology"/>
<keyword evidence="2" id="KW-0805">Transcription regulation</keyword>
<name>A0A543GG90_9PSEU</name>
<dbReference type="InterPro" id="IPR036390">
    <property type="entry name" value="WH_DNA-bd_sf"/>
</dbReference>
<feature type="domain" description="HTH lysR-type" evidence="5">
    <location>
        <begin position="10"/>
        <end position="67"/>
    </location>
</feature>
<dbReference type="InterPro" id="IPR037402">
    <property type="entry name" value="YidZ_PBP2"/>
</dbReference>
<dbReference type="GO" id="GO:0003700">
    <property type="term" value="F:DNA-binding transcription factor activity"/>
    <property type="evidence" value="ECO:0007669"/>
    <property type="project" value="InterPro"/>
</dbReference>
<dbReference type="Pfam" id="PF03466">
    <property type="entry name" value="LysR_substrate"/>
    <property type="match status" value="1"/>
</dbReference>
<dbReference type="InterPro" id="IPR050389">
    <property type="entry name" value="LysR-type_TF"/>
</dbReference>
<dbReference type="Proteomes" id="UP000319818">
    <property type="component" value="Unassembled WGS sequence"/>
</dbReference>
<evidence type="ECO:0000256" key="1">
    <source>
        <dbReference type="ARBA" id="ARBA00009437"/>
    </source>
</evidence>
<dbReference type="InterPro" id="IPR005119">
    <property type="entry name" value="LysR_subst-bd"/>
</dbReference>
<dbReference type="SUPFAM" id="SSF46785">
    <property type="entry name" value="Winged helix' DNA-binding domain"/>
    <property type="match status" value="1"/>
</dbReference>